<dbReference type="OrthoDB" id="10063195at2759"/>
<dbReference type="Pfam" id="PF00078">
    <property type="entry name" value="RVT_1"/>
    <property type="match status" value="1"/>
</dbReference>
<protein>
    <submittedName>
        <fullName evidence="2">Rna-directed dna polymerase from mobile element jockey-like</fullName>
    </submittedName>
</protein>
<evidence type="ECO:0000313" key="2">
    <source>
        <dbReference type="EMBL" id="PKU42377.1"/>
    </source>
</evidence>
<dbReference type="Proteomes" id="UP000233556">
    <property type="component" value="Unassembled WGS sequence"/>
</dbReference>
<keyword evidence="2" id="KW-0695">RNA-directed DNA polymerase</keyword>
<dbReference type="EMBL" id="KZ505998">
    <property type="protein sequence ID" value="PKU42377.1"/>
    <property type="molecule type" value="Genomic_DNA"/>
</dbReference>
<keyword evidence="2" id="KW-0808">Transferase</keyword>
<keyword evidence="2" id="KW-0548">Nucleotidyltransferase</keyword>
<proteinExistence type="predicted"/>
<organism evidence="2 3">
    <name type="scientific">Limosa lapponica baueri</name>
    <dbReference type="NCBI Taxonomy" id="1758121"/>
    <lineage>
        <taxon>Eukaryota</taxon>
        <taxon>Metazoa</taxon>
        <taxon>Chordata</taxon>
        <taxon>Craniata</taxon>
        <taxon>Vertebrata</taxon>
        <taxon>Euteleostomi</taxon>
        <taxon>Archelosauria</taxon>
        <taxon>Archosauria</taxon>
        <taxon>Dinosauria</taxon>
        <taxon>Saurischia</taxon>
        <taxon>Theropoda</taxon>
        <taxon>Coelurosauria</taxon>
        <taxon>Aves</taxon>
        <taxon>Neognathae</taxon>
        <taxon>Neoaves</taxon>
        <taxon>Charadriiformes</taxon>
        <taxon>Scolopacidae</taxon>
        <taxon>Limosa</taxon>
    </lineage>
</organism>
<reference evidence="3" key="1">
    <citation type="submission" date="2017-11" db="EMBL/GenBank/DDBJ databases">
        <authorList>
            <person name="Lima N.C."/>
            <person name="Parody-Merino A.M."/>
            <person name="Battley P.F."/>
            <person name="Fidler A.E."/>
            <person name="Prosdocimi F."/>
        </authorList>
    </citation>
    <scope>NUCLEOTIDE SEQUENCE [LARGE SCALE GENOMIC DNA]</scope>
</reference>
<dbReference type="PANTHER" id="PTHR33332">
    <property type="entry name" value="REVERSE TRANSCRIPTASE DOMAIN-CONTAINING PROTEIN"/>
    <property type="match status" value="1"/>
</dbReference>
<feature type="domain" description="Reverse transcriptase" evidence="1">
    <location>
        <begin position="10"/>
        <end position="95"/>
    </location>
</feature>
<accession>A0A2I0U8J7</accession>
<sequence>MEQILLENMHMKNKEEIDDSQRGFLKGKSCLTNLVAFYNRVTALVDKGRATDIIYLDLCKAFGSVPHDIPVSKLQRHGFDGWITWWIRNWRDGLHSRSSSQRLSVQVVASDERSLSRVSTDTGAV</sequence>
<dbReference type="InterPro" id="IPR000477">
    <property type="entry name" value="RT_dom"/>
</dbReference>
<evidence type="ECO:0000313" key="3">
    <source>
        <dbReference type="Proteomes" id="UP000233556"/>
    </source>
</evidence>
<gene>
    <name evidence="2" type="ORF">llap_7315</name>
</gene>
<dbReference type="AlphaFoldDB" id="A0A2I0U8J7"/>
<evidence type="ECO:0000259" key="1">
    <source>
        <dbReference type="Pfam" id="PF00078"/>
    </source>
</evidence>
<keyword evidence="3" id="KW-1185">Reference proteome</keyword>
<dbReference type="GO" id="GO:0003964">
    <property type="term" value="F:RNA-directed DNA polymerase activity"/>
    <property type="evidence" value="ECO:0007669"/>
    <property type="project" value="UniProtKB-KW"/>
</dbReference>
<reference evidence="3" key="2">
    <citation type="submission" date="2017-12" db="EMBL/GenBank/DDBJ databases">
        <title>Genome sequence of the Bar-tailed Godwit (Limosa lapponica baueri).</title>
        <authorList>
            <person name="Lima N.C.B."/>
            <person name="Parody-Merino A.M."/>
            <person name="Battley P.F."/>
            <person name="Fidler A.E."/>
            <person name="Prosdocimi F."/>
        </authorList>
    </citation>
    <scope>NUCLEOTIDE SEQUENCE [LARGE SCALE GENOMIC DNA]</scope>
</reference>
<name>A0A2I0U8J7_LIMLA</name>